<evidence type="ECO:0000256" key="2">
    <source>
        <dbReference type="ARBA" id="ARBA00022801"/>
    </source>
</evidence>
<organism evidence="5 6">
    <name type="scientific">Hymenobacter perfusus</name>
    <dbReference type="NCBI Taxonomy" id="1236770"/>
    <lineage>
        <taxon>Bacteria</taxon>
        <taxon>Pseudomonadati</taxon>
        <taxon>Bacteroidota</taxon>
        <taxon>Cytophagia</taxon>
        <taxon>Cytophagales</taxon>
        <taxon>Hymenobacteraceae</taxon>
        <taxon>Hymenobacter</taxon>
    </lineage>
</organism>
<name>A0A428KJ93_9BACT</name>
<dbReference type="Proteomes" id="UP000270291">
    <property type="component" value="Unassembled WGS sequence"/>
</dbReference>
<proteinExistence type="inferred from homology"/>
<dbReference type="Pfam" id="PF00135">
    <property type="entry name" value="COesterase"/>
    <property type="match status" value="1"/>
</dbReference>
<dbReference type="OrthoDB" id="9775851at2"/>
<dbReference type="EMBL" id="RWIU01000001">
    <property type="protein sequence ID" value="RSK46539.1"/>
    <property type="molecule type" value="Genomic_DNA"/>
</dbReference>
<dbReference type="PANTHER" id="PTHR11559">
    <property type="entry name" value="CARBOXYLESTERASE"/>
    <property type="match status" value="1"/>
</dbReference>
<sequence length="518" mass="56076">MAAAHSLPAYSFRIRLLLATLLCWFGTISASLAQPDGPVVRTRQGKVQGSQQGSLWVFQGIPYARPPVGPLRFRPPQPAARWQGVKSTRLFGSKSLQGSADATQGQEDCLYLNVWTPAPTRQRRPVVVWVHGGAFTGGSGQENDTWTFAAQDTVVAVSFNYRLGSLGFLELDSQLGPQYAQAGNCGLLDAVAALRWVRQNIAAFGGDPNRVTVMGESAGAKLVGALLVTPAAQGLFQQVILESGAVQAIRDTATAAAVTRQLLQYLHLSDARALLTLPADSLIRAQSRFASGAGGLQVFGPVLDGKTIPQPPLTYLKTSRPVRVLMGTNRNEAELFTGPGSVIAQPSEAALQQVFGARNSPYVWRAYQQTSQNQPALVAWNAVLTDYLYRLASYRLALTLAEKSPPVWLYRFDYADAVTRPIHAQELAFVWNAPMGTSAAATTTAAAGPWRGKASNPTLAALMHRHWAQFIKTGQPGVGWPAYTTSRREVMLFDTNSRAEPLPAPYQDPTFPMQGYVR</sequence>
<dbReference type="InterPro" id="IPR050309">
    <property type="entry name" value="Type-B_Carboxylest/Lipase"/>
</dbReference>
<dbReference type="InterPro" id="IPR019819">
    <property type="entry name" value="Carboxylesterase_B_CS"/>
</dbReference>
<feature type="domain" description="Carboxylesterase type B" evidence="4">
    <location>
        <begin position="37"/>
        <end position="498"/>
    </location>
</feature>
<dbReference type="PROSITE" id="PS00122">
    <property type="entry name" value="CARBOXYLESTERASE_B_1"/>
    <property type="match status" value="1"/>
</dbReference>
<comment type="caution">
    <text evidence="5">The sequence shown here is derived from an EMBL/GenBank/DDBJ whole genome shotgun (WGS) entry which is preliminary data.</text>
</comment>
<evidence type="ECO:0000313" key="6">
    <source>
        <dbReference type="Proteomes" id="UP000270291"/>
    </source>
</evidence>
<dbReference type="GO" id="GO:0016787">
    <property type="term" value="F:hydrolase activity"/>
    <property type="evidence" value="ECO:0007669"/>
    <property type="project" value="UniProtKB-KW"/>
</dbReference>
<gene>
    <name evidence="5" type="ORF">EI293_05085</name>
</gene>
<keyword evidence="6" id="KW-1185">Reference proteome</keyword>
<dbReference type="AlphaFoldDB" id="A0A428KJ93"/>
<dbReference type="Gene3D" id="3.40.50.1820">
    <property type="entry name" value="alpha/beta hydrolase"/>
    <property type="match status" value="1"/>
</dbReference>
<evidence type="ECO:0000256" key="3">
    <source>
        <dbReference type="RuleBase" id="RU361235"/>
    </source>
</evidence>
<dbReference type="SUPFAM" id="SSF53474">
    <property type="entry name" value="alpha/beta-Hydrolases"/>
    <property type="match status" value="1"/>
</dbReference>
<dbReference type="EC" id="3.1.1.-" evidence="3"/>
<dbReference type="InterPro" id="IPR002018">
    <property type="entry name" value="CarbesteraseB"/>
</dbReference>
<comment type="similarity">
    <text evidence="1 3">Belongs to the type-B carboxylesterase/lipase family.</text>
</comment>
<dbReference type="PROSITE" id="PS00941">
    <property type="entry name" value="CARBOXYLESTERASE_B_2"/>
    <property type="match status" value="1"/>
</dbReference>
<accession>A0A428KJ93</accession>
<reference evidence="5 6" key="1">
    <citation type="submission" date="2018-12" db="EMBL/GenBank/DDBJ databases">
        <authorList>
            <person name="Feng G."/>
            <person name="Zhu H."/>
        </authorList>
    </citation>
    <scope>NUCLEOTIDE SEQUENCE [LARGE SCALE GENOMIC DNA]</scope>
    <source>
        <strain evidence="5 6">LMG 26000</strain>
    </source>
</reference>
<evidence type="ECO:0000259" key="4">
    <source>
        <dbReference type="Pfam" id="PF00135"/>
    </source>
</evidence>
<protein>
    <recommendedName>
        <fullName evidence="3">Carboxylic ester hydrolase</fullName>
        <ecNumber evidence="3">3.1.1.-</ecNumber>
    </recommendedName>
</protein>
<keyword evidence="2 3" id="KW-0378">Hydrolase</keyword>
<dbReference type="InterPro" id="IPR019826">
    <property type="entry name" value="Carboxylesterase_B_AS"/>
</dbReference>
<evidence type="ECO:0000313" key="5">
    <source>
        <dbReference type="EMBL" id="RSK46539.1"/>
    </source>
</evidence>
<dbReference type="RefSeq" id="WP_125436041.1">
    <property type="nucleotide sequence ID" value="NZ_RWIU01000001.1"/>
</dbReference>
<dbReference type="InterPro" id="IPR029058">
    <property type="entry name" value="AB_hydrolase_fold"/>
</dbReference>
<evidence type="ECO:0000256" key="1">
    <source>
        <dbReference type="ARBA" id="ARBA00005964"/>
    </source>
</evidence>